<feature type="transmembrane region" description="Helical" evidence="7">
    <location>
        <begin position="80"/>
        <end position="103"/>
    </location>
</feature>
<dbReference type="AlphaFoldDB" id="A0A1H1HW22"/>
<dbReference type="PROSITE" id="PS50928">
    <property type="entry name" value="ABC_TM1"/>
    <property type="match status" value="1"/>
</dbReference>
<dbReference type="STRING" id="37928.SAMN04489742_4719"/>
<accession>A0A1H1HW22</accession>
<keyword evidence="6 7" id="KW-0472">Membrane</keyword>
<comment type="similarity">
    <text evidence="7">Belongs to the binding-protein-dependent transport system permease family.</text>
</comment>
<dbReference type="PANTHER" id="PTHR30151:SF0">
    <property type="entry name" value="ABC TRANSPORTER PERMEASE PROTEIN MJ0413-RELATED"/>
    <property type="match status" value="1"/>
</dbReference>
<comment type="subcellular location">
    <subcellularLocation>
        <location evidence="1 7">Cell membrane</location>
        <topology evidence="1 7">Multi-pass membrane protein</topology>
    </subcellularLocation>
</comment>
<evidence type="ECO:0000256" key="6">
    <source>
        <dbReference type="ARBA" id="ARBA00023136"/>
    </source>
</evidence>
<feature type="transmembrane region" description="Helical" evidence="7">
    <location>
        <begin position="47"/>
        <end position="68"/>
    </location>
</feature>
<gene>
    <name evidence="9" type="ORF">SAMN04489742_4719</name>
</gene>
<protein>
    <submittedName>
        <fullName evidence="9">ABC-type nitrate/sulfonate/bicarbonate transport system, permease component</fullName>
    </submittedName>
</protein>
<dbReference type="PANTHER" id="PTHR30151">
    <property type="entry name" value="ALKANE SULFONATE ABC TRANSPORTER-RELATED, MEMBRANE SUBUNIT"/>
    <property type="match status" value="1"/>
</dbReference>
<dbReference type="CDD" id="cd06261">
    <property type="entry name" value="TM_PBP2"/>
    <property type="match status" value="1"/>
</dbReference>
<dbReference type="Gene3D" id="1.10.3720.10">
    <property type="entry name" value="MetI-like"/>
    <property type="match status" value="1"/>
</dbReference>
<reference evidence="9 10" key="1">
    <citation type="submission" date="2016-10" db="EMBL/GenBank/DDBJ databases">
        <authorList>
            <person name="de Groot N.N."/>
        </authorList>
    </citation>
    <scope>NUCLEOTIDE SEQUENCE [LARGE SCALE GENOMIC DNA]</scope>
    <source>
        <strain evidence="9 10">DSM 20117</strain>
    </source>
</reference>
<dbReference type="SUPFAM" id="SSF161098">
    <property type="entry name" value="MetI-like"/>
    <property type="match status" value="1"/>
</dbReference>
<keyword evidence="4 7" id="KW-0812">Transmembrane</keyword>
<evidence type="ECO:0000256" key="3">
    <source>
        <dbReference type="ARBA" id="ARBA00022475"/>
    </source>
</evidence>
<evidence type="ECO:0000256" key="4">
    <source>
        <dbReference type="ARBA" id="ARBA00022692"/>
    </source>
</evidence>
<evidence type="ECO:0000313" key="9">
    <source>
        <dbReference type="EMBL" id="SDR29635.1"/>
    </source>
</evidence>
<keyword evidence="5 7" id="KW-1133">Transmembrane helix</keyword>
<name>A0A1H1HW22_9MICC</name>
<feature type="transmembrane region" description="Helical" evidence="7">
    <location>
        <begin position="172"/>
        <end position="194"/>
    </location>
</feature>
<dbReference type="InterPro" id="IPR035906">
    <property type="entry name" value="MetI-like_sf"/>
</dbReference>
<dbReference type="InterPro" id="IPR000515">
    <property type="entry name" value="MetI-like"/>
</dbReference>
<dbReference type="GO" id="GO:0005886">
    <property type="term" value="C:plasma membrane"/>
    <property type="evidence" value="ECO:0007669"/>
    <property type="project" value="UniProtKB-SubCell"/>
</dbReference>
<sequence length="242" mass="25934">MALAIWEFAPRLNLVPSGYVPPASSVLADFASILKTNAFWDDVGSTMLAWAVGMWIAVIAAVAAGMLIGSNKYAYRATRFLIEFLRPIPAVALIPLAVLIFGITTEMKVFLVVFATFWPILFQAVYGVRETDAVARDTARSFGFSRAEIFWHVTLPSAAPSIATGIRLASALAIVIAVTAELISGGPGLGTAILAAQSAGSNVRMYALIFAAGLLSYIVGTLIVVIERRLLRWHPSHRKAVA</sequence>
<feature type="transmembrane region" description="Helical" evidence="7">
    <location>
        <begin position="109"/>
        <end position="128"/>
    </location>
</feature>
<evidence type="ECO:0000313" key="10">
    <source>
        <dbReference type="Proteomes" id="UP000181917"/>
    </source>
</evidence>
<proteinExistence type="inferred from homology"/>
<dbReference type="GO" id="GO:0055085">
    <property type="term" value="P:transmembrane transport"/>
    <property type="evidence" value="ECO:0007669"/>
    <property type="project" value="InterPro"/>
</dbReference>
<keyword evidence="3" id="KW-1003">Cell membrane</keyword>
<evidence type="ECO:0000256" key="7">
    <source>
        <dbReference type="RuleBase" id="RU363032"/>
    </source>
</evidence>
<evidence type="ECO:0000256" key="5">
    <source>
        <dbReference type="ARBA" id="ARBA00022989"/>
    </source>
</evidence>
<feature type="transmembrane region" description="Helical" evidence="7">
    <location>
        <begin position="206"/>
        <end position="226"/>
    </location>
</feature>
<keyword evidence="10" id="KW-1185">Reference proteome</keyword>
<dbReference type="EMBL" id="FNKH01000003">
    <property type="protein sequence ID" value="SDR29635.1"/>
    <property type="molecule type" value="Genomic_DNA"/>
</dbReference>
<evidence type="ECO:0000259" key="8">
    <source>
        <dbReference type="PROSITE" id="PS50928"/>
    </source>
</evidence>
<feature type="domain" description="ABC transmembrane type-1" evidence="8">
    <location>
        <begin position="43"/>
        <end position="227"/>
    </location>
</feature>
<dbReference type="Proteomes" id="UP000181917">
    <property type="component" value="Unassembled WGS sequence"/>
</dbReference>
<organism evidence="9 10">
    <name type="scientific">Crystallibacter crystallopoietes</name>
    <dbReference type="NCBI Taxonomy" id="37928"/>
    <lineage>
        <taxon>Bacteria</taxon>
        <taxon>Bacillati</taxon>
        <taxon>Actinomycetota</taxon>
        <taxon>Actinomycetes</taxon>
        <taxon>Micrococcales</taxon>
        <taxon>Micrococcaceae</taxon>
        <taxon>Crystallibacter</taxon>
    </lineage>
</organism>
<dbReference type="Pfam" id="PF00528">
    <property type="entry name" value="BPD_transp_1"/>
    <property type="match status" value="1"/>
</dbReference>
<keyword evidence="2 7" id="KW-0813">Transport</keyword>
<evidence type="ECO:0000256" key="2">
    <source>
        <dbReference type="ARBA" id="ARBA00022448"/>
    </source>
</evidence>
<evidence type="ECO:0000256" key="1">
    <source>
        <dbReference type="ARBA" id="ARBA00004651"/>
    </source>
</evidence>